<dbReference type="PROSITE" id="PS50022">
    <property type="entry name" value="FA58C_3"/>
    <property type="match status" value="3"/>
</dbReference>
<gene>
    <name evidence="22" type="primary">PKDREJ</name>
    <name evidence="22" type="ORF">BLAG_LOCUS21556</name>
</gene>
<dbReference type="PROSITE" id="PS50095">
    <property type="entry name" value="PLAT"/>
    <property type="match status" value="1"/>
</dbReference>
<feature type="domain" description="Apple" evidence="20">
    <location>
        <begin position="539"/>
        <end position="616"/>
    </location>
</feature>
<dbReference type="InterPro" id="IPR006585">
    <property type="entry name" value="FTP1"/>
</dbReference>
<dbReference type="PROSITE" id="PS50221">
    <property type="entry name" value="GAIN_B"/>
    <property type="match status" value="1"/>
</dbReference>
<comment type="subcellular location">
    <subcellularLocation>
        <location evidence="1">Membrane</location>
        <topology evidence="1">Multi-pass membrane protein</topology>
    </subcellularLocation>
</comment>
<feature type="transmembrane region" description="Helical" evidence="14">
    <location>
        <begin position="2063"/>
        <end position="2085"/>
    </location>
</feature>
<dbReference type="OrthoDB" id="444119at2759"/>
<feature type="domain" description="F5/8 type C" evidence="16">
    <location>
        <begin position="1"/>
        <end position="105"/>
    </location>
</feature>
<dbReference type="InterPro" id="IPR039477">
    <property type="entry name" value="ILEI/PANDER_dom"/>
</dbReference>
<evidence type="ECO:0000259" key="17">
    <source>
        <dbReference type="PROSITE" id="PS50095"/>
    </source>
</evidence>
<feature type="domain" description="CUB" evidence="15">
    <location>
        <begin position="2372"/>
        <end position="2493"/>
    </location>
</feature>
<dbReference type="Pfam" id="PF02140">
    <property type="entry name" value="SUEL_Lectin"/>
    <property type="match status" value="1"/>
</dbReference>
<evidence type="ECO:0000259" key="18">
    <source>
        <dbReference type="PROSITE" id="PS50221"/>
    </source>
</evidence>
<dbReference type="InterPro" id="IPR001024">
    <property type="entry name" value="PLAT/LH2_dom"/>
</dbReference>
<feature type="transmembrane region" description="Helical" evidence="14">
    <location>
        <begin position="4847"/>
        <end position="4878"/>
    </location>
</feature>
<dbReference type="Pfam" id="PF01477">
    <property type="entry name" value="PLAT"/>
    <property type="match status" value="1"/>
</dbReference>
<dbReference type="Gene3D" id="2.60.120.290">
    <property type="entry name" value="Spermadhesin, CUB domain"/>
    <property type="match status" value="3"/>
</dbReference>
<dbReference type="Pfam" id="PF15711">
    <property type="entry name" value="ILEI"/>
    <property type="match status" value="1"/>
</dbReference>
<dbReference type="Gene3D" id="2.60.120.200">
    <property type="match status" value="1"/>
</dbReference>
<evidence type="ECO:0000259" key="16">
    <source>
        <dbReference type="PROSITE" id="PS50022"/>
    </source>
</evidence>
<reference evidence="22" key="1">
    <citation type="submission" date="2022-01" db="EMBL/GenBank/DDBJ databases">
        <authorList>
            <person name="Braso-Vives M."/>
        </authorList>
    </citation>
    <scope>NUCLEOTIDE SEQUENCE</scope>
</reference>
<dbReference type="Pfam" id="PF00754">
    <property type="entry name" value="F5_F8_type_C"/>
    <property type="match status" value="1"/>
</dbReference>
<evidence type="ECO:0000313" key="23">
    <source>
        <dbReference type="Proteomes" id="UP000838412"/>
    </source>
</evidence>
<evidence type="ECO:0000256" key="12">
    <source>
        <dbReference type="PROSITE-ProRule" id="PRU00152"/>
    </source>
</evidence>
<comment type="caution">
    <text evidence="12">Lacks conserved residue(s) required for the propagation of feature annotation.</text>
</comment>
<dbReference type="Gene3D" id="2.60.220.50">
    <property type="match status" value="1"/>
</dbReference>
<feature type="domain" description="CUB" evidence="15">
    <location>
        <begin position="1777"/>
        <end position="1903"/>
    </location>
</feature>
<dbReference type="InterPro" id="IPR035914">
    <property type="entry name" value="Sperma_CUB_dom_sf"/>
</dbReference>
<dbReference type="SMART" id="SM00607">
    <property type="entry name" value="FTP"/>
    <property type="match status" value="5"/>
</dbReference>
<dbReference type="InterPro" id="IPR002859">
    <property type="entry name" value="PKD/REJ-like"/>
</dbReference>
<dbReference type="GO" id="GO:0030246">
    <property type="term" value="F:carbohydrate binding"/>
    <property type="evidence" value="ECO:0007669"/>
    <property type="project" value="InterPro"/>
</dbReference>
<dbReference type="Pfam" id="PF22633">
    <property type="entry name" value="F5_F8_type_C_2"/>
    <property type="match status" value="5"/>
</dbReference>
<dbReference type="SUPFAM" id="SSF49723">
    <property type="entry name" value="Lipase/lipooxygenase domain (PLAT/LH2 domain)"/>
    <property type="match status" value="1"/>
</dbReference>
<dbReference type="Gene3D" id="2.60.60.20">
    <property type="entry name" value="PLAT/LH2 domain"/>
    <property type="match status" value="1"/>
</dbReference>
<keyword evidence="7 14" id="KW-1133">Transmembrane helix</keyword>
<organism evidence="22 23">
    <name type="scientific">Branchiostoma lanceolatum</name>
    <name type="common">Common lancelet</name>
    <name type="synonym">Amphioxus lanceolatum</name>
    <dbReference type="NCBI Taxonomy" id="7740"/>
    <lineage>
        <taxon>Eukaryota</taxon>
        <taxon>Metazoa</taxon>
        <taxon>Chordata</taxon>
        <taxon>Cephalochordata</taxon>
        <taxon>Leptocardii</taxon>
        <taxon>Amphioxiformes</taxon>
        <taxon>Branchiostomatidae</taxon>
        <taxon>Branchiostoma</taxon>
    </lineage>
</organism>
<feature type="domain" description="CUB" evidence="15">
    <location>
        <begin position="1512"/>
        <end position="1627"/>
    </location>
</feature>
<dbReference type="InterPro" id="IPR000421">
    <property type="entry name" value="FA58C"/>
</dbReference>
<dbReference type="PANTHER" id="PTHR10877:SF194">
    <property type="entry name" value="LOCATION OF VULVA DEFECTIVE 1"/>
    <property type="match status" value="1"/>
</dbReference>
<feature type="compositionally biased region" description="Low complexity" evidence="13">
    <location>
        <begin position="4711"/>
        <end position="4723"/>
    </location>
</feature>
<dbReference type="InterPro" id="IPR013320">
    <property type="entry name" value="ConA-like_dom_sf"/>
</dbReference>
<evidence type="ECO:0000256" key="6">
    <source>
        <dbReference type="ARBA" id="ARBA00022837"/>
    </source>
</evidence>
<dbReference type="Pfam" id="PF02010">
    <property type="entry name" value="REJ"/>
    <property type="match status" value="2"/>
</dbReference>
<dbReference type="PROSITE" id="PS50948">
    <property type="entry name" value="PAN"/>
    <property type="match status" value="1"/>
</dbReference>
<dbReference type="InterPro" id="IPR000203">
    <property type="entry name" value="GPS"/>
</dbReference>
<evidence type="ECO:0000256" key="7">
    <source>
        <dbReference type="ARBA" id="ARBA00022989"/>
    </source>
</evidence>
<evidence type="ECO:0000256" key="2">
    <source>
        <dbReference type="ARBA" id="ARBA00007200"/>
    </source>
</evidence>
<dbReference type="InterPro" id="IPR008979">
    <property type="entry name" value="Galactose-bd-like_sf"/>
</dbReference>
<feature type="transmembrane region" description="Helical" evidence="14">
    <location>
        <begin position="2092"/>
        <end position="2112"/>
    </location>
</feature>
<dbReference type="PROSITE" id="PS52031">
    <property type="entry name" value="GG_LECTIN"/>
    <property type="match status" value="1"/>
</dbReference>
<dbReference type="EMBL" id="OV696691">
    <property type="protein sequence ID" value="CAH1268731.1"/>
    <property type="molecule type" value="Genomic_DNA"/>
</dbReference>
<dbReference type="PROSITE" id="PS51111">
    <property type="entry name" value="REJ"/>
    <property type="match status" value="1"/>
</dbReference>
<evidence type="ECO:0000256" key="4">
    <source>
        <dbReference type="ARBA" id="ARBA00022723"/>
    </source>
</evidence>
<dbReference type="Proteomes" id="UP000838412">
    <property type="component" value="Chromosome 6"/>
</dbReference>
<evidence type="ECO:0000256" key="10">
    <source>
        <dbReference type="ARBA" id="ARBA00023180"/>
    </source>
</evidence>
<evidence type="ECO:0000256" key="8">
    <source>
        <dbReference type="ARBA" id="ARBA00023136"/>
    </source>
</evidence>
<comment type="similarity">
    <text evidence="2">Belongs to the polycystin family.</text>
</comment>
<dbReference type="Gene3D" id="2.60.120.260">
    <property type="entry name" value="Galactose-binding domain-like"/>
    <property type="match status" value="7"/>
</dbReference>
<name>A0A8K0A789_BRALA</name>
<feature type="domain" description="PLAT" evidence="17">
    <location>
        <begin position="4455"/>
        <end position="4571"/>
    </location>
</feature>
<keyword evidence="3 14" id="KW-0812">Transmembrane</keyword>
<feature type="region of interest" description="Disordered" evidence="13">
    <location>
        <begin position="4692"/>
        <end position="4723"/>
    </location>
</feature>
<feature type="region of interest" description="Disordered" evidence="13">
    <location>
        <begin position="1163"/>
        <end position="1190"/>
    </location>
</feature>
<dbReference type="InterPro" id="IPR000859">
    <property type="entry name" value="CUB_dom"/>
</dbReference>
<feature type="compositionally biased region" description="Basic and acidic residues" evidence="13">
    <location>
        <begin position="4694"/>
        <end position="4710"/>
    </location>
</feature>
<keyword evidence="10" id="KW-0325">Glycoprotein</keyword>
<dbReference type="Gene3D" id="2.40.128.620">
    <property type="match status" value="1"/>
</dbReference>
<dbReference type="PRINTS" id="PR01433">
    <property type="entry name" value="POLYCYSTIN2"/>
</dbReference>
<dbReference type="GO" id="GO:0005509">
    <property type="term" value="F:calcium ion binding"/>
    <property type="evidence" value="ECO:0007669"/>
    <property type="project" value="InterPro"/>
</dbReference>
<dbReference type="CDD" id="cd22827">
    <property type="entry name" value="Gal_Rha_Lectin_SUL-I-like"/>
    <property type="match status" value="1"/>
</dbReference>
<dbReference type="InterPro" id="IPR002172">
    <property type="entry name" value="LDrepeatLR_classA_rpt"/>
</dbReference>
<dbReference type="PROSITE" id="PS01180">
    <property type="entry name" value="CUB"/>
    <property type="match status" value="3"/>
</dbReference>
<dbReference type="FunFam" id="2.60.120.740:FF:000001">
    <property type="entry name" value="Adhesion G protein-coupled receptor L2"/>
    <property type="match status" value="1"/>
</dbReference>
<dbReference type="InterPro" id="IPR057244">
    <property type="entry name" value="GAIN_B"/>
</dbReference>
<evidence type="ECO:0000256" key="3">
    <source>
        <dbReference type="ARBA" id="ARBA00022692"/>
    </source>
</evidence>
<dbReference type="InterPro" id="IPR003915">
    <property type="entry name" value="PKD_2"/>
</dbReference>
<dbReference type="Gene3D" id="1.10.287.70">
    <property type="match status" value="1"/>
</dbReference>
<keyword evidence="23" id="KW-1185">Reference proteome</keyword>
<feature type="disulfide bond" evidence="11">
    <location>
        <begin position="5047"/>
        <end position="5060"/>
    </location>
</feature>
<dbReference type="InterPro" id="IPR051223">
    <property type="entry name" value="Polycystin"/>
</dbReference>
<feature type="domain" description="F5/8 type C" evidence="16">
    <location>
        <begin position="182"/>
        <end position="259"/>
    </location>
</feature>
<dbReference type="Pfam" id="PF20519">
    <property type="entry name" value="Polycystin_dom"/>
    <property type="match status" value="1"/>
</dbReference>
<dbReference type="InterPro" id="IPR000922">
    <property type="entry name" value="Lectin_gal-bd_dom"/>
</dbReference>
<feature type="transmembrane region" description="Helical" evidence="14">
    <location>
        <begin position="5245"/>
        <end position="5268"/>
    </location>
</feature>
<evidence type="ECO:0000259" key="21">
    <source>
        <dbReference type="PROSITE" id="PS51111"/>
    </source>
</evidence>
<evidence type="ECO:0000256" key="5">
    <source>
        <dbReference type="ARBA" id="ARBA00022729"/>
    </source>
</evidence>
<protein>
    <submittedName>
        <fullName evidence="22">PKDREJ protein</fullName>
    </submittedName>
</protein>
<evidence type="ECO:0000256" key="13">
    <source>
        <dbReference type="SAM" id="MobiDB-lite"/>
    </source>
</evidence>
<dbReference type="Pfam" id="PF01825">
    <property type="entry name" value="GPS"/>
    <property type="match status" value="1"/>
</dbReference>
<feature type="transmembrane region" description="Helical" evidence="14">
    <location>
        <begin position="5336"/>
        <end position="5358"/>
    </location>
</feature>
<dbReference type="GO" id="GO:0016020">
    <property type="term" value="C:membrane"/>
    <property type="evidence" value="ECO:0007669"/>
    <property type="project" value="UniProtKB-SubCell"/>
</dbReference>
<evidence type="ECO:0000259" key="15">
    <source>
        <dbReference type="PROSITE" id="PS01180"/>
    </source>
</evidence>
<dbReference type="SMART" id="SM00308">
    <property type="entry name" value="LH2"/>
    <property type="match status" value="1"/>
</dbReference>
<feature type="transmembrane region" description="Helical" evidence="14">
    <location>
        <begin position="5296"/>
        <end position="5316"/>
    </location>
</feature>
<dbReference type="InterPro" id="IPR014010">
    <property type="entry name" value="REJ_dom"/>
</dbReference>
<keyword evidence="5" id="KW-0732">Signal</keyword>
<dbReference type="CDD" id="cd00112">
    <property type="entry name" value="LDLa"/>
    <property type="match status" value="1"/>
</dbReference>
<dbReference type="InterPro" id="IPR036392">
    <property type="entry name" value="PLAT/LH2_dom_sf"/>
</dbReference>
<proteinExistence type="inferred from homology"/>
<dbReference type="InterPro" id="IPR013122">
    <property type="entry name" value="PKD1_2_channel"/>
</dbReference>
<feature type="transmembrane region" description="Helical" evidence="14">
    <location>
        <begin position="4808"/>
        <end position="4835"/>
    </location>
</feature>
<dbReference type="SUPFAM" id="SSF49899">
    <property type="entry name" value="Concanavalin A-like lectins/glucanases"/>
    <property type="match status" value="1"/>
</dbReference>
<feature type="domain" description="REJ" evidence="21">
    <location>
        <begin position="3462"/>
        <end position="4153"/>
    </location>
</feature>
<sequence length="5577" mass="597969">MSTPAGEGAWLTLNASWVAETSGAPYSSGGVTYDAAAALDGSSATYWRPQYSSSGGYWLILDLQAPHTVSRFRFSGPGDIDHDVRAFALRASQTGSPYLWHDVVNVTYIASDRSTEARVYSGFSVTARFWQFRVTETHASPPDGPPFITEIGFYGFEAQVVVTTVRPMTTETPAYTPLSTKHSTRSAPVPENLALERPATQSSLYSSSHPPGLAVDGNADTAWTGGSCVHTANSADPWWAVDLGFSRNVGTVTIYNRQDCCWDRINPLRVHVADSVSGLSDATRCGGDHRFREGQASLAVACSGRKGQMVVIQLPGSGRILNMCEVKVYEATNIALGRPTQQSSHHRYSQPGGRVVDGSNNTNYRVAPFCVHTDGGTDGRDPWWYVNLGTTRTIGYVTIFTRQDCCPDRISPFRIHIGDSAAVSANARCGDSHVFPTDRVDMTVSCFGMTGQYVGILLPGSDRILQLCEVEVYPAPEGFSVLAQSSGWEDPGFGADSTYVIANGQQSRVESAPDTCGLPAFHHYPQTGCGGSGVAPGTCGQSAFRHYPQTGCGGSAVDITGYSGVSLQFCAEACCAQQTCLSFQYSVTADCYLKTKLCSASEKLSSANGNMYDRLILPVIRRGHQVFIVNEQTGAVVEKAVFDTHHGGGGVTAAQQLTTFLQGIAEGRVIAVVVHDSGDTNADNEPDLAAYGSTTTRLGTRESWAMISQKGAIPSWFVEGTSARGAGPTTVQAYIPTDPSTPTPSSPPDPETPLRYCWSSEYGLSAVDGYLSGGERFSDPPNYWYLGDFSDSQGYAECAKACDAEPLCVAFAFHYSAYGNTWGSQCYGRGSYPDTLVPSANIVSGQRLGLRCGDDSCVQELDGCDGWADCPGGRDESPAVCDGEQATAVQGKSSHSCAGRPQLCRVSLPTAVQGKASLQEATAVQGKASLQEATAVQGKASLQEAQLCREATAVQGKASLQEATAVQGKSPLQEATAVQGGTAVQGKASLQEATAMQGKAFLQEATAVQGGTAVQGKASLQEATAVQGKASLQEATAVQGKASLQEATAVQAAPTRQLVCEGQTMSIDCPAGTQIGVLWALYGRIRQDASPCAASPNTNCRGSTSLARVTEECGGKSSCTVQASNSVFGDPCEGTDKYLDVLYECRHPDLAAAVGIWPLNRQHEANDTSGNGHHATPEGTQLGPGVKGEASGSFSFSGSEGSFLRVANGGVFGAAGSFTVLLNIYPTGESGTLVSFSDGLKAEIKQANSTTLVFNILPSSVTLTLEASVLTLNAWNYLGASYNYTTGVAMVWHEGIPVAKSNVGRLDVSTQGDLILGQQNTSSEDPSPFGGRMSCLQVYGAALGTAEVGKAREACDGGNVALGRAASQSSSATVPGRDTSAGQAVDGYLGTTVHPGDACAATDRDSDPWWLVDLGTVSSVGTVRVLTRADCCGERLQNLQVRVGDSPDFLLNQACGAIYTGTPSSGERLELHCREGTAGQYVSVQTVKTTDQLSLCEVEVFPETDVSPPLACGETTLFVTETRNGTLSSPSFGTGTYPPNSACRWLLTAPQNGIIVLSIVLMDLQDSADCTSDSVVVYDGPSPSYPVLGRLCGTAESVLTSGSQMFVEFVSDGETESSGFMATFTAVSSDENIASGKPASQAADLSANRVAERAVDGDVATCAATTSLAEPWWKLDLGAAYSVMKVRLYTNGSDAIVGEMNNFQVRVGDDTDMSHNSVCGPAWTDRALNDDVIDISCGDAILGRYVSVQIEGRADSLRLCEVDVFLEQAEASPAYECGETSVFVVSGDYGLLSTSGNVTNQNSDSDENGVSSDYSVSSNCSWLISARDGLLTLTFTTFDLPDSGGCAEGYVAVYDGANSQAPLLGRYCGGALSPTLVSLGTLFVQFVTYGRHLSTFSATFAAGKSRNLALMKSAEQSATLVRGGTPLSAGLAVDGNNGADAQALCAETDVTDQPWWRVDLGGVYLVQKVRLFGGSEGTLQDVQVRVGTDPDVRGNAVCGATFSDGPDSGSALELDCGLAIAGRYVTVQIRADRRSLRLCEVQVFPPTGIHAHLPPYCARFKCFLLQVFTLTFLLTLLQVFTLTFLLTFLQVFTLTFLLTFLQVFTLTFLLTVPELNAGFITEMGPDVLESAGAPLVSANSAANTADGSGATYWAPSPTSGSYGSVLYDLRQPYWLYYIRVLNFGDGDHYVTSFTLESSETGQDYTAAANFTFTQGAAAEVFGGFFARGRYWRFTVTGVVGGSEPWVAEIQLYGNPGWVRSLGCWTDRSSRAIQPLEGTDPLLSDAYQSRQQPLEKCYTVSRGLGYGVFALQNGGWCASTATAQDTYQRYGASSACAADGEGGGYANEVYQIIAEDHNPYRSSFLSNDRMFSCGSDPSLFVLSGNDSTIGQMLSPNHGSGSYPGSSACSWLISAGNAGQVSLNFTDFSLENSSECSNDYVAVYDGPGRSSRLLGNFCGNEGPGLVTSTGEHLFVVFRSDNSLELQGFVADIIATTASKAVPECYPAITLAGGGPTMDEAVSVERPVPFTIQALTDVTCNETYTVEFQWVVYSIVEGSVQWTNVSVPTNYQEILIAKNTLGPGLVRLDLNATVVVARTGARNSLVGTRWVEVVLSPLVSSIAGGSARAVSREEDLVLSAAASYDPKGIVTESAGFNFTWSCLDENGRPCGIFTDGGRGQQHRIPPASLPVSSSVLNISVAASSGRQTASPFRQRVELRNGTVLEVDIIDCIQRANPSERLVLLTSCPNCPASSTAYQWSLSESPPGVQLGEADWSGLLSTTSTAPSLVLKANSVKVQIGEADWSGLLSTSSTAPSLVLKANSVKVPGTYRLRLDVSAPGEAEGFAECVIDMDSAPESGACAVQPASGTAEFSVVCEGFSDTDMPLTYSLYRRSDSHDGFLQFLSSWPDGQLPAMLLPVGSPSGNFTYVLEVHVSDARGATVISNSMPVQVPLPSEEKTSLLLGNLSSSLAQLADSGDARGILNLVQRVCSILNTDTFTGQMKDTATEARRAMARSVQLVAEQMQTWAGYGQLSSVMAALSARGDQMAADLQTDVVEMMTRVVTYLRSQPKEVLGPHRLEEAAGSVFSPAANIIAASLMLSNVSNSTSSHRQELTALQLATTSVISAAEDMSLAILSRKTPDETATSYIMTGFELALDKHRLPQLTAQPQIFRTNNQSASFIAVQNLTALVGENNPALQSIGSMNLLTRGRLHPDAGGAEKVQSTVSRLRFFTDAGPLQTGNLNPPIEAVNERLDGFPVLEHQGRTEPSWKYAMGAHSFNVTEPGSSLHIALTELSRDVPVRLYLRRTELPSREDFDRNITISPQGPDAPYSIAQDETTLLTQDRYTWFIPPDDVMAVGGPGEYTVGIEHVPYGGNVTDSPDADVEDYSHVNFTLSYKLKLFTTTCLSFNDTAHRWTTEGCRPGPLTTSALSHCYCTRLAAFSSGFTFYDARPAVIPLKPPTPECFPDVTLSGGGADQSAALAVERRVPLTIQSTLAISCNESYTVAFRWQLFHSARGRLEAVPLAVPATAADLSIPKNTLLYGLVKIELNATVIINRTGEQNSLQGQQWVEVLPAPLVALIAGGSARAVGRRGTLVLNASSSYDPDGIIADSTDFNFTWSCRTENGTFCAGVFGQDGNVPSFSFPVSSLPTESAIFNFSVQISSGSRTSAPYSQIVELQDGEVLNVLINCFVNCNDRINPSERLVLVTSCDNCPADAAYSWSLRDAPASFGRADLDWAAETATGRTSQDLVLKANVLTVPGEYTLRLDVISASGFQGLGGVGFTEALVNVNEPPTSGACSVSPASGTTTSTLFSVSCRGFQDSDRPLTYALYYNDGQTTAFRVLFSGPQSQLPPTLLPVGQESRDFNVTLQVRVSDAFGAVAYSNNMTVQVELPSAEETAAALGNLSSSLDSLLGSGNAQGVLQLASSIGSVLNTPSQGATNDSKTAAQKARTRLVTALETVEVQTVDSINLLASALGQVTAAEDQVTPDAQVASSSIALKMSRVLSSQSVQDLGAEGLEASAGNVLSVVVNTLQASSTSATAQRLSGSPGEGTAQLAKNQQATTTMFGAMENVNGAILDRKTPDESRTAFEFGTFGLAVDKERCSVTSSAPKITRTSDTSLNFFVVPATSTLLGGSCRGESAVGTENFQSKKNPYAYSGSSAAVQSAVNGLQVRGAGGPLAVTRLAEPVQIVTERAEGLPAATERGSTVPSWQQAMSMHSFNVTEEGSSVHVTVLSVEQNVSLRLYLRRNDRPTRANFDLNTTLPRPDDEIFTIQLGNNQSVDQSPFNWFISADDIVAVGGVGGFTVGVDHVPYAEAGRVDPGLESEYSHVNFTTNYTMQIFTTTCLFFDEGSQEWKSDGCKAGPLTSDRLSHCFCDHLTSFGSGFTFFVAPNSLNILQALQGFLNIGENPAVVICISVIFGLYLLLVIWGRHKDKEDAKKVGATLLRASKRGHDSFYRIMVFTGPRSGAGTSARVHLKLYGELGEAGPVVLEDMDRVTFREGAVDTFVLSAGRLGALSAAHVWHDNTGGDPSWYLTKIVVTDCNNDAKYTFVCDKWLAVEEGDGQVDRLLAVATEKDLTSIGKVFSSKTNKDFRDGHLWFSVLGRPAYSSFTRVQRLSCCLSLLLCTMLTNIMFFGKGETFAKPPPVDILGFEVQFPLSWGQIIIAVESALIVFPVNLAIVQIFRYCGQRPRKEKRDERRETEKKAKNSDNTDSSSLPSHSTASTASVQFETALDDDDIEVTVYNFSPTRKDSAQPVAANTGDDWLFHKVPYQNSGGSMEMVEATWIGQTDKNASQDQREKKKKGKTLLPWWCVFIAYFLVFASCFLSAFFTMLYGFEYGRAKAEAWLITFLTSFFIDLLFTQPFKIVLLAVFFALILRRVDTEDEEAPAGQLEEDEIYMASDMENWSLPASTEASPPGPEELAEARAQRFRELTVRSALKELLFYLLFISVLVIIANGPRDAMMYHQTRHLHSTFYTGGGNHSLQKATSYEKFWNFTKLALVPEMSPTKWYNGRTLQPDGFLSDHQSYIVGTVRFRQLRVKQDEKCTIQKPFLGLINNCDVEFGYFTNDERHYTEGWAGLANVTDDPIIYANYTEQEQPWLYHSPTLYDIPTSGRFATYYGGGYIAELTNTTPAALLSTVQRLQSGGWIDQHTRAVFVQLTIFNPNTNLFSILELLTEFPPLGSSQARVEATTVRLYRFQTGWAKVVAAFQGVFVLFTLYFVFREFSRIMVLGRDYFRMFWNCLELSLALLSLAEIGILLYTLYLILGFNTPQRPTGDTQDSYEKYRQAALWDQINTYVLGWLVCAATLKLLHLFRFNKHIVRGADTMKKASAPLTGFGIVFITVFCAFTMLFYLVVGTKLEGFASFPSALQTVLVIIQSASSYYVIADASGVLGPLAYFALLGLFQWVMLLMFVAILDDAYHEAMAEQKGGKTENEKVADMMIARVRAAARAVASCGRAESRRSTYEVRRRPTEQELLDIFTGPELIRMVEEKGGSGQSFQFVIKDEQGKGEPHEANAPDALNITGMSASGEASLGYSPVLLTDEEIADVLAGPGRLRLRPSGDPHAAPVLEFLF</sequence>
<dbReference type="FunFam" id="2.60.120.290:FF:000005">
    <property type="entry name" value="Procollagen C-endopeptidase enhancer 1"/>
    <property type="match status" value="2"/>
</dbReference>
<feature type="transmembrane region" description="Helical" evidence="14">
    <location>
        <begin position="5400"/>
        <end position="5419"/>
    </location>
</feature>
<keyword evidence="8 14" id="KW-0472">Membrane</keyword>
<dbReference type="InterPro" id="IPR046791">
    <property type="entry name" value="Polycystin_dom"/>
</dbReference>
<feature type="transmembrane region" description="Helical" evidence="14">
    <location>
        <begin position="4663"/>
        <end position="4686"/>
    </location>
</feature>
<feature type="transmembrane region" description="Helical" evidence="14">
    <location>
        <begin position="5203"/>
        <end position="5224"/>
    </location>
</feature>
<dbReference type="SMART" id="SM00042">
    <property type="entry name" value="CUB"/>
    <property type="match status" value="3"/>
</dbReference>
<dbReference type="Pfam" id="PF08016">
    <property type="entry name" value="PKD_channel"/>
    <property type="match status" value="1"/>
</dbReference>
<dbReference type="PANTHER" id="PTHR10877">
    <property type="entry name" value="POLYCYSTIN FAMILY MEMBER"/>
    <property type="match status" value="1"/>
</dbReference>
<feature type="domain" description="F5/8 type C" evidence="16">
    <location>
        <begin position="2112"/>
        <end position="2254"/>
    </location>
</feature>
<feature type="domain" description="GAIN-B" evidence="18">
    <location>
        <begin position="4230"/>
        <end position="4395"/>
    </location>
</feature>
<evidence type="ECO:0000256" key="11">
    <source>
        <dbReference type="PIRSR" id="PIRSR603915-2"/>
    </source>
</evidence>
<dbReference type="SMART" id="SM00303">
    <property type="entry name" value="GPS"/>
    <property type="match status" value="2"/>
</dbReference>
<dbReference type="GO" id="GO:0050982">
    <property type="term" value="P:detection of mechanical stimulus"/>
    <property type="evidence" value="ECO:0007669"/>
    <property type="project" value="TreeGrafter"/>
</dbReference>
<dbReference type="Gene3D" id="2.60.120.740">
    <property type="match status" value="1"/>
</dbReference>
<evidence type="ECO:0000256" key="9">
    <source>
        <dbReference type="ARBA" id="ARBA00023157"/>
    </source>
</evidence>
<dbReference type="PROSITE" id="PS50228">
    <property type="entry name" value="SUEL_LECTIN"/>
    <property type="match status" value="1"/>
</dbReference>
<dbReference type="InterPro" id="IPR046338">
    <property type="entry name" value="GAIN_dom_sf"/>
</dbReference>
<feature type="transmembrane region" description="Helical" evidence="14">
    <location>
        <begin position="4617"/>
        <end position="4636"/>
    </location>
</feature>
<keyword evidence="4" id="KW-0479">Metal-binding</keyword>
<keyword evidence="9" id="KW-1015">Disulfide bond</keyword>
<feature type="transmembrane region" description="Helical" evidence="14">
    <location>
        <begin position="4943"/>
        <end position="4960"/>
    </location>
</feature>
<keyword evidence="6" id="KW-0106">Calcium</keyword>
<evidence type="ECO:0000259" key="20">
    <source>
        <dbReference type="PROSITE" id="PS50948"/>
    </source>
</evidence>
<dbReference type="InterPro" id="IPR003609">
    <property type="entry name" value="Pan_app"/>
</dbReference>
<evidence type="ECO:0000259" key="19">
    <source>
        <dbReference type="PROSITE" id="PS50228"/>
    </source>
</evidence>
<dbReference type="SUPFAM" id="SSF49854">
    <property type="entry name" value="Spermadhesin, CUB domain"/>
    <property type="match status" value="3"/>
</dbReference>
<dbReference type="SUPFAM" id="SSF49785">
    <property type="entry name" value="Galactose-binding domain-like"/>
    <property type="match status" value="7"/>
</dbReference>
<evidence type="ECO:0000256" key="1">
    <source>
        <dbReference type="ARBA" id="ARBA00004141"/>
    </source>
</evidence>
<dbReference type="CDD" id="cd00041">
    <property type="entry name" value="CUB"/>
    <property type="match status" value="3"/>
</dbReference>
<feature type="transmembrane region" description="Helical" evidence="14">
    <location>
        <begin position="5370"/>
        <end position="5388"/>
    </location>
</feature>
<dbReference type="InterPro" id="IPR043159">
    <property type="entry name" value="Lectin_gal-bd_sf"/>
</dbReference>
<evidence type="ECO:0000256" key="14">
    <source>
        <dbReference type="SAM" id="Phobius"/>
    </source>
</evidence>
<feature type="domain" description="SUEL-type lectin" evidence="19">
    <location>
        <begin position="1059"/>
        <end position="1146"/>
    </location>
</feature>
<feature type="transmembrane region" description="Helical" evidence="14">
    <location>
        <begin position="4411"/>
        <end position="4430"/>
    </location>
</feature>
<dbReference type="Pfam" id="PF00431">
    <property type="entry name" value="CUB"/>
    <property type="match status" value="3"/>
</dbReference>
<evidence type="ECO:0000313" key="22">
    <source>
        <dbReference type="EMBL" id="CAH1268731.1"/>
    </source>
</evidence>
<accession>A0A8K0A789</accession>
<dbReference type="GO" id="GO:0005262">
    <property type="term" value="F:calcium channel activity"/>
    <property type="evidence" value="ECO:0007669"/>
    <property type="project" value="TreeGrafter"/>
</dbReference>